<evidence type="ECO:0008006" key="3">
    <source>
        <dbReference type="Google" id="ProtNLM"/>
    </source>
</evidence>
<dbReference type="AlphaFoldDB" id="A0AAU8PB47"/>
<evidence type="ECO:0000313" key="1">
    <source>
        <dbReference type="EMBL" id="AEG15196.1"/>
    </source>
</evidence>
<dbReference type="RefSeq" id="WP_013822711.1">
    <property type="nucleotide sequence ID" value="NC_015573.1"/>
</dbReference>
<dbReference type="EMBL" id="CP002770">
    <property type="protein sequence ID" value="AEG15196.1"/>
    <property type="molecule type" value="Genomic_DNA"/>
</dbReference>
<accession>A0AAU8PB47</accession>
<gene>
    <name evidence="1" type="ordered locus">Desku_1616</name>
</gene>
<dbReference type="Proteomes" id="UP000009229">
    <property type="component" value="Chromosome"/>
</dbReference>
<keyword evidence="2" id="KW-1185">Reference proteome</keyword>
<dbReference type="KEGG" id="dku:Desku_1616"/>
<sequence>MGYTFTWDDIEKICRKLGMKRQGKTSVWKGVGPDGVKRTCIIHAKHKGNVGSGLVQKIATRELGFSSVEEMYRFLKEEC</sequence>
<reference evidence="2" key="1">
    <citation type="submission" date="2011-05" db="EMBL/GenBank/DDBJ databases">
        <title>Complete sequence of Desulfotomaculum kuznetsovii DSM 6115.</title>
        <authorList>
            <person name="Lucas S."/>
            <person name="Han J."/>
            <person name="Lapidus A."/>
            <person name="Cheng J.-F."/>
            <person name="Goodwin L."/>
            <person name="Pitluck S."/>
            <person name="Peters L."/>
            <person name="Mikhailova N."/>
            <person name="Lu M."/>
            <person name="Saunders E."/>
            <person name="Han C."/>
            <person name="Tapia R."/>
            <person name="Land M."/>
            <person name="Hauser L."/>
            <person name="Kyrpides N."/>
            <person name="Ivanova N."/>
            <person name="Pagani I."/>
            <person name="Nazina T."/>
            <person name="Ivanova A."/>
            <person name="Parshina S."/>
            <person name="Kuever J."/>
            <person name="Muyzer G."/>
            <person name="Plugge C."/>
            <person name="Stams A."/>
            <person name="Woyke T."/>
        </authorList>
    </citation>
    <scope>NUCLEOTIDE SEQUENCE [LARGE SCALE GENOMIC DNA]</scope>
    <source>
        <strain evidence="2">DSM 6115 / VKM B-1805 / 17</strain>
    </source>
</reference>
<proteinExistence type="predicted"/>
<protein>
    <recommendedName>
        <fullName evidence="3">YcfA family protein</fullName>
    </recommendedName>
</protein>
<organism evidence="1 2">
    <name type="scientific">Desulfofundulus kuznetsovii (strain DSM 6115 / VKM B-1805 / 17)</name>
    <name type="common">Desulfotomaculum kuznetsovii</name>
    <dbReference type="NCBI Taxonomy" id="760568"/>
    <lineage>
        <taxon>Bacteria</taxon>
        <taxon>Bacillati</taxon>
        <taxon>Bacillota</taxon>
        <taxon>Clostridia</taxon>
        <taxon>Eubacteriales</taxon>
        <taxon>Peptococcaceae</taxon>
        <taxon>Desulfofundulus</taxon>
    </lineage>
</organism>
<name>A0AAU8PB47_DESK7</name>
<evidence type="ECO:0000313" key="2">
    <source>
        <dbReference type="Proteomes" id="UP000009229"/>
    </source>
</evidence>